<dbReference type="Proteomes" id="UP000252357">
    <property type="component" value="Unassembled WGS sequence"/>
</dbReference>
<evidence type="ECO:0000256" key="8">
    <source>
        <dbReference type="ARBA" id="ARBA00023235"/>
    </source>
</evidence>
<dbReference type="GO" id="GO:0015031">
    <property type="term" value="P:protein transport"/>
    <property type="evidence" value="ECO:0007669"/>
    <property type="project" value="UniProtKB-UniRule"/>
</dbReference>
<evidence type="ECO:0000256" key="5">
    <source>
        <dbReference type="ARBA" id="ARBA00022618"/>
    </source>
</evidence>
<dbReference type="EC" id="5.2.1.8" evidence="3 11"/>
<dbReference type="InterPro" id="IPR005215">
    <property type="entry name" value="Trig_fac"/>
</dbReference>
<name>A0A368L884_9BURK</name>
<dbReference type="InterPro" id="IPR037041">
    <property type="entry name" value="Trigger_fac_C_sf"/>
</dbReference>
<evidence type="ECO:0000256" key="3">
    <source>
        <dbReference type="ARBA" id="ARBA00013194"/>
    </source>
</evidence>
<evidence type="ECO:0000256" key="11">
    <source>
        <dbReference type="HAMAP-Rule" id="MF_00303"/>
    </source>
</evidence>
<feature type="domain" description="PPIase FKBP-type" evidence="14">
    <location>
        <begin position="166"/>
        <end position="251"/>
    </location>
</feature>
<keyword evidence="11" id="KW-0963">Cytoplasm</keyword>
<comment type="catalytic activity">
    <reaction evidence="1 11 12">
        <text>[protein]-peptidylproline (omega=180) = [protein]-peptidylproline (omega=0)</text>
        <dbReference type="Rhea" id="RHEA:16237"/>
        <dbReference type="Rhea" id="RHEA-COMP:10747"/>
        <dbReference type="Rhea" id="RHEA-COMP:10748"/>
        <dbReference type="ChEBI" id="CHEBI:83833"/>
        <dbReference type="ChEBI" id="CHEBI:83834"/>
        <dbReference type="EC" id="5.2.1.8"/>
    </reaction>
</comment>
<evidence type="ECO:0000256" key="13">
    <source>
        <dbReference type="RuleBase" id="RU003914"/>
    </source>
</evidence>
<dbReference type="NCBIfam" id="TIGR00115">
    <property type="entry name" value="tig"/>
    <property type="match status" value="1"/>
</dbReference>
<dbReference type="PIRSF" id="PIRSF003095">
    <property type="entry name" value="Trigger_factor"/>
    <property type="match status" value="1"/>
</dbReference>
<dbReference type="AlphaFoldDB" id="A0A368L884"/>
<keyword evidence="7 11" id="KW-0143">Chaperone</keyword>
<dbReference type="Pfam" id="PF05698">
    <property type="entry name" value="Trigger_C"/>
    <property type="match status" value="1"/>
</dbReference>
<accession>A0A368L884</accession>
<evidence type="ECO:0000259" key="14">
    <source>
        <dbReference type="PROSITE" id="PS50059"/>
    </source>
</evidence>
<dbReference type="Gene3D" id="3.10.50.40">
    <property type="match status" value="1"/>
</dbReference>
<comment type="similarity">
    <text evidence="2 11 13">Belongs to the FKBP-type PPIase family. Tig subfamily.</text>
</comment>
<dbReference type="PROSITE" id="PS50059">
    <property type="entry name" value="FKBP_PPIASE"/>
    <property type="match status" value="1"/>
</dbReference>
<dbReference type="GO" id="GO:0005737">
    <property type="term" value="C:cytoplasm"/>
    <property type="evidence" value="ECO:0007669"/>
    <property type="project" value="UniProtKB-SubCell"/>
</dbReference>
<dbReference type="Gene3D" id="1.10.3120.10">
    <property type="entry name" value="Trigger factor, C-terminal domain"/>
    <property type="match status" value="1"/>
</dbReference>
<dbReference type="EMBL" id="QPGB01000001">
    <property type="protein sequence ID" value="RCS59814.1"/>
    <property type="molecule type" value="Genomic_DNA"/>
</dbReference>
<comment type="subcellular location">
    <subcellularLocation>
        <location evidence="11">Cytoplasm</location>
    </subcellularLocation>
    <text evidence="11">About half TF is bound to the ribosome near the polypeptide exit tunnel while the other half is free in the cytoplasm.</text>
</comment>
<evidence type="ECO:0000256" key="7">
    <source>
        <dbReference type="ARBA" id="ARBA00023186"/>
    </source>
</evidence>
<dbReference type="SUPFAM" id="SSF54534">
    <property type="entry name" value="FKBP-like"/>
    <property type="match status" value="1"/>
</dbReference>
<dbReference type="InterPro" id="IPR036611">
    <property type="entry name" value="Trigger_fac_ribosome-bd_sf"/>
</dbReference>
<dbReference type="InterPro" id="IPR008881">
    <property type="entry name" value="Trigger_fac_ribosome-bd_bac"/>
</dbReference>
<dbReference type="InterPro" id="IPR027304">
    <property type="entry name" value="Trigger_fact/SurA_dom_sf"/>
</dbReference>
<dbReference type="HAMAP" id="MF_00303">
    <property type="entry name" value="Trigger_factor_Tig"/>
    <property type="match status" value="1"/>
</dbReference>
<dbReference type="GO" id="GO:0043335">
    <property type="term" value="P:protein unfolding"/>
    <property type="evidence" value="ECO:0007669"/>
    <property type="project" value="TreeGrafter"/>
</dbReference>
<dbReference type="GO" id="GO:0043022">
    <property type="term" value="F:ribosome binding"/>
    <property type="evidence" value="ECO:0007669"/>
    <property type="project" value="TreeGrafter"/>
</dbReference>
<dbReference type="InterPro" id="IPR046357">
    <property type="entry name" value="PPIase_dom_sf"/>
</dbReference>
<organism evidence="15 16">
    <name type="scientific">Parvibium lacunae</name>
    <dbReference type="NCBI Taxonomy" id="1888893"/>
    <lineage>
        <taxon>Bacteria</taxon>
        <taxon>Pseudomonadati</taxon>
        <taxon>Pseudomonadota</taxon>
        <taxon>Betaproteobacteria</taxon>
        <taxon>Burkholderiales</taxon>
        <taxon>Alcaligenaceae</taxon>
        <taxon>Parvibium</taxon>
    </lineage>
</organism>
<evidence type="ECO:0000313" key="16">
    <source>
        <dbReference type="Proteomes" id="UP000252357"/>
    </source>
</evidence>
<comment type="caution">
    <text evidence="15">The sequence shown here is derived from an EMBL/GenBank/DDBJ whole genome shotgun (WGS) entry which is preliminary data.</text>
</comment>
<reference evidence="15 16" key="1">
    <citation type="journal article" date="2018" name="Int. J. Syst. Evol. Microbiol.">
        <title>Parvibium lacunae gen. nov., sp. nov., a new member of the family Alcaligenaceae isolated from a freshwater pond.</title>
        <authorList>
            <person name="Chen W.M."/>
            <person name="Xie P.B."/>
            <person name="Hsu M.Y."/>
            <person name="Sheu S.Y."/>
        </authorList>
    </citation>
    <scope>NUCLEOTIDE SEQUENCE [LARGE SCALE GENOMIC DNA]</scope>
    <source>
        <strain evidence="15 16">KMB9</strain>
    </source>
</reference>
<evidence type="ECO:0000256" key="2">
    <source>
        <dbReference type="ARBA" id="ARBA00005464"/>
    </source>
</evidence>
<dbReference type="SUPFAM" id="SSF102735">
    <property type="entry name" value="Trigger factor ribosome-binding domain"/>
    <property type="match status" value="1"/>
</dbReference>
<evidence type="ECO:0000256" key="1">
    <source>
        <dbReference type="ARBA" id="ARBA00000971"/>
    </source>
</evidence>
<keyword evidence="8 11" id="KW-0413">Isomerase</keyword>
<protein>
    <recommendedName>
        <fullName evidence="4 11">Trigger factor</fullName>
        <shortName evidence="11">TF</shortName>
        <ecNumber evidence="3 11">5.2.1.8</ecNumber>
    </recommendedName>
    <alternativeName>
        <fullName evidence="10 11">PPIase</fullName>
    </alternativeName>
</protein>
<dbReference type="PANTHER" id="PTHR30560:SF3">
    <property type="entry name" value="TRIGGER FACTOR-LIKE PROTEIN TIG, CHLOROPLASTIC"/>
    <property type="match status" value="1"/>
</dbReference>
<evidence type="ECO:0000256" key="12">
    <source>
        <dbReference type="PROSITE-ProRule" id="PRU00277"/>
    </source>
</evidence>
<comment type="domain">
    <text evidence="11">Consists of 3 domains; the N-terminus binds the ribosome, the middle domain has PPIase activity, while the C-terminus has intrinsic chaperone activity on its own.</text>
</comment>
<dbReference type="FunFam" id="3.10.50.40:FF:000001">
    <property type="entry name" value="Trigger factor"/>
    <property type="match status" value="1"/>
</dbReference>
<dbReference type="GO" id="GO:0044183">
    <property type="term" value="F:protein folding chaperone"/>
    <property type="evidence" value="ECO:0007669"/>
    <property type="project" value="TreeGrafter"/>
</dbReference>
<keyword evidence="5 11" id="KW-0132">Cell division</keyword>
<comment type="function">
    <text evidence="11">Involved in protein export. Acts as a chaperone by maintaining the newly synthesized protein in an open conformation. Functions as a peptidyl-prolyl cis-trans isomerase.</text>
</comment>
<evidence type="ECO:0000256" key="9">
    <source>
        <dbReference type="ARBA" id="ARBA00023306"/>
    </source>
</evidence>
<dbReference type="GO" id="GO:0003755">
    <property type="term" value="F:peptidyl-prolyl cis-trans isomerase activity"/>
    <property type="evidence" value="ECO:0007669"/>
    <property type="project" value="UniProtKB-UniRule"/>
</dbReference>
<evidence type="ECO:0000256" key="6">
    <source>
        <dbReference type="ARBA" id="ARBA00023110"/>
    </source>
</evidence>
<gene>
    <name evidence="11" type="primary">tig</name>
    <name evidence="15" type="ORF">DU000_03690</name>
</gene>
<dbReference type="GO" id="GO:0051301">
    <property type="term" value="P:cell division"/>
    <property type="evidence" value="ECO:0007669"/>
    <property type="project" value="UniProtKB-KW"/>
</dbReference>
<dbReference type="Pfam" id="PF05697">
    <property type="entry name" value="Trigger_N"/>
    <property type="match status" value="1"/>
</dbReference>
<keyword evidence="16" id="KW-1185">Reference proteome</keyword>
<dbReference type="SUPFAM" id="SSF109998">
    <property type="entry name" value="Triger factor/SurA peptide-binding domain-like"/>
    <property type="match status" value="1"/>
</dbReference>
<evidence type="ECO:0000256" key="10">
    <source>
        <dbReference type="ARBA" id="ARBA00029986"/>
    </source>
</evidence>
<dbReference type="InterPro" id="IPR008880">
    <property type="entry name" value="Trigger_fac_C"/>
</dbReference>
<keyword evidence="9 11" id="KW-0131">Cell cycle</keyword>
<dbReference type="PANTHER" id="PTHR30560">
    <property type="entry name" value="TRIGGER FACTOR CHAPERONE AND PEPTIDYL-PROLYL CIS/TRANS ISOMERASE"/>
    <property type="match status" value="1"/>
</dbReference>
<evidence type="ECO:0000256" key="4">
    <source>
        <dbReference type="ARBA" id="ARBA00016902"/>
    </source>
</evidence>
<dbReference type="GO" id="GO:0051083">
    <property type="term" value="P:'de novo' cotranslational protein folding"/>
    <property type="evidence" value="ECO:0007669"/>
    <property type="project" value="TreeGrafter"/>
</dbReference>
<dbReference type="RefSeq" id="WP_114401961.1">
    <property type="nucleotide sequence ID" value="NZ_QPGB01000001.1"/>
</dbReference>
<dbReference type="Gene3D" id="3.30.70.1050">
    <property type="entry name" value="Trigger factor ribosome-binding domain"/>
    <property type="match status" value="1"/>
</dbReference>
<dbReference type="Pfam" id="PF00254">
    <property type="entry name" value="FKBP_C"/>
    <property type="match status" value="1"/>
</dbReference>
<dbReference type="InterPro" id="IPR001179">
    <property type="entry name" value="PPIase_FKBP_dom"/>
</dbReference>
<proteinExistence type="inferred from homology"/>
<dbReference type="OrthoDB" id="9767721at2"/>
<evidence type="ECO:0000313" key="15">
    <source>
        <dbReference type="EMBL" id="RCS59814.1"/>
    </source>
</evidence>
<keyword evidence="6 11" id="KW-0697">Rotamase</keyword>
<sequence>MSASIETLSSLERRIQLTLPSVNVRQAIDGRLKKLARTVKMPGFRPGKVPLKMVEQSYGPQVENEILNEQLGRAFSEAVQQNQLRVAGLPSIEPVNPPADSQALPETLQFTATFEVYPEIKLGDLGTLAIEKSVVNVGDAEVDQTIDVMRKQRATYTLVERAAADGDKVTIDFVGKIEGVEFAGGAAQDFDFVIGQKQMLADFETGVLGARAGEIKSVNVSFPEDYHGKEVAGKTAVFEITVKQVQGAELPALDQAFVQSLGIASGAVEDLRQDVRANLQREINHRLSQRNKNAVMEALSGAAELDIPKALIQQEAERMAEEMKAQFQQRGGKADMTIPADIFKPQAEKSVRLGLIVAELVKREKLEANPEQIKARVEEFAQSYEKPEEVVRWYYNDLRRLDNVRAVVLEDNVVDFVLARATVTQKTLSFDEIMAQQQQ</sequence>